<accession>A0A7Y9DN94</accession>
<dbReference type="Pfam" id="PF03861">
    <property type="entry name" value="ANTAR"/>
    <property type="match status" value="1"/>
</dbReference>
<dbReference type="Proteomes" id="UP000521922">
    <property type="component" value="Unassembled WGS sequence"/>
</dbReference>
<dbReference type="InterPro" id="IPR005561">
    <property type="entry name" value="ANTAR"/>
</dbReference>
<name>A0A7Y9DN94_9ACTN</name>
<evidence type="ECO:0000313" key="3">
    <source>
        <dbReference type="Proteomes" id="UP000521922"/>
    </source>
</evidence>
<gene>
    <name evidence="2" type="ORF">BJ968_003287</name>
</gene>
<evidence type="ECO:0000259" key="1">
    <source>
        <dbReference type="PROSITE" id="PS50921"/>
    </source>
</evidence>
<proteinExistence type="predicted"/>
<dbReference type="AlphaFoldDB" id="A0A7Y9DN94"/>
<feature type="domain" description="ANTAR" evidence="1">
    <location>
        <begin position="136"/>
        <end position="197"/>
    </location>
</feature>
<dbReference type="PROSITE" id="PS50921">
    <property type="entry name" value="ANTAR"/>
    <property type="match status" value="1"/>
</dbReference>
<reference evidence="2 3" key="1">
    <citation type="submission" date="2020-07" db="EMBL/GenBank/DDBJ databases">
        <title>Sequencing the genomes of 1000 actinobacteria strains.</title>
        <authorList>
            <person name="Klenk H.-P."/>
        </authorList>
    </citation>
    <scope>NUCLEOTIDE SEQUENCE [LARGE SCALE GENOMIC DNA]</scope>
    <source>
        <strain evidence="2 3">DSM 7487</strain>
    </source>
</reference>
<sequence>MDGRALGARLRRALGDRVVPGTDAGVAAGVAAEDGAEDRVEDALDALEALLDLDWVEPHRVEALLAAEEVAGGPGVRSLAEDLAVARLRARTAGLASREAVARARTVVARSQQLADAAARRRAAAGRAVPDDPDHVAALEREVEQLRTALSNRPGIEHAVGVVMVTVGCDAEKAWDLMSRLSQHTNVKLRVMAAALTEAVAGGRGVPPEVAAALRLLAAGGRLGAALGER</sequence>
<comment type="caution">
    <text evidence="2">The sequence shown here is derived from an EMBL/GenBank/DDBJ whole genome shotgun (WGS) entry which is preliminary data.</text>
</comment>
<dbReference type="Gene3D" id="1.10.10.10">
    <property type="entry name" value="Winged helix-like DNA-binding domain superfamily/Winged helix DNA-binding domain"/>
    <property type="match status" value="1"/>
</dbReference>
<protein>
    <recommendedName>
        <fullName evidence="1">ANTAR domain-containing protein</fullName>
    </recommendedName>
</protein>
<dbReference type="SUPFAM" id="SSF52172">
    <property type="entry name" value="CheY-like"/>
    <property type="match status" value="1"/>
</dbReference>
<organism evidence="2 3">
    <name type="scientific">Kineococcus aurantiacus</name>
    <dbReference type="NCBI Taxonomy" id="37633"/>
    <lineage>
        <taxon>Bacteria</taxon>
        <taxon>Bacillati</taxon>
        <taxon>Actinomycetota</taxon>
        <taxon>Actinomycetes</taxon>
        <taxon>Kineosporiales</taxon>
        <taxon>Kineosporiaceae</taxon>
        <taxon>Kineococcus</taxon>
    </lineage>
</organism>
<dbReference type="InterPro" id="IPR011006">
    <property type="entry name" value="CheY-like_superfamily"/>
</dbReference>
<dbReference type="RefSeq" id="WP_179753683.1">
    <property type="nucleotide sequence ID" value="NZ_BAAAGN010000003.1"/>
</dbReference>
<dbReference type="SMART" id="SM01012">
    <property type="entry name" value="ANTAR"/>
    <property type="match status" value="1"/>
</dbReference>
<evidence type="ECO:0000313" key="2">
    <source>
        <dbReference type="EMBL" id="NYD23747.1"/>
    </source>
</evidence>
<keyword evidence="3" id="KW-1185">Reference proteome</keyword>
<dbReference type="InterPro" id="IPR036388">
    <property type="entry name" value="WH-like_DNA-bd_sf"/>
</dbReference>
<dbReference type="GO" id="GO:0003723">
    <property type="term" value="F:RNA binding"/>
    <property type="evidence" value="ECO:0007669"/>
    <property type="project" value="InterPro"/>
</dbReference>
<dbReference type="EMBL" id="JACCBB010000001">
    <property type="protein sequence ID" value="NYD23747.1"/>
    <property type="molecule type" value="Genomic_DNA"/>
</dbReference>